<feature type="region of interest" description="Disordered" evidence="1">
    <location>
        <begin position="1"/>
        <end position="29"/>
    </location>
</feature>
<organism evidence="2 3">
    <name type="scientific">Candidatus Uhrbacteria bacterium RIFCSPHIGHO2_12_FULL_60_25</name>
    <dbReference type="NCBI Taxonomy" id="1802399"/>
    <lineage>
        <taxon>Bacteria</taxon>
        <taxon>Candidatus Uhriibacteriota</taxon>
    </lineage>
</organism>
<accession>A0A1F7UJR1</accession>
<reference evidence="2 3" key="1">
    <citation type="journal article" date="2016" name="Nat. Commun.">
        <title>Thousands of microbial genomes shed light on interconnected biogeochemical processes in an aquifer system.</title>
        <authorList>
            <person name="Anantharaman K."/>
            <person name="Brown C.T."/>
            <person name="Hug L.A."/>
            <person name="Sharon I."/>
            <person name="Castelle C.J."/>
            <person name="Probst A.J."/>
            <person name="Thomas B.C."/>
            <person name="Singh A."/>
            <person name="Wilkins M.J."/>
            <person name="Karaoz U."/>
            <person name="Brodie E.L."/>
            <person name="Williams K.H."/>
            <person name="Hubbard S.S."/>
            <person name="Banfield J.F."/>
        </authorList>
    </citation>
    <scope>NUCLEOTIDE SEQUENCE [LARGE SCALE GENOMIC DNA]</scope>
</reference>
<gene>
    <name evidence="2" type="ORF">A3E39_01505</name>
</gene>
<dbReference type="EMBL" id="MGEH01000029">
    <property type="protein sequence ID" value="OGL78516.1"/>
    <property type="molecule type" value="Genomic_DNA"/>
</dbReference>
<feature type="region of interest" description="Disordered" evidence="1">
    <location>
        <begin position="41"/>
        <end position="105"/>
    </location>
</feature>
<feature type="compositionally biased region" description="Polar residues" evidence="1">
    <location>
        <begin position="94"/>
        <end position="104"/>
    </location>
</feature>
<dbReference type="AlphaFoldDB" id="A0A1F7UJR1"/>
<evidence type="ECO:0000256" key="1">
    <source>
        <dbReference type="SAM" id="MobiDB-lite"/>
    </source>
</evidence>
<comment type="caution">
    <text evidence="2">The sequence shown here is derived from an EMBL/GenBank/DDBJ whole genome shotgun (WGS) entry which is preliminary data.</text>
</comment>
<evidence type="ECO:0000313" key="3">
    <source>
        <dbReference type="Proteomes" id="UP000176603"/>
    </source>
</evidence>
<name>A0A1F7UJR1_9BACT</name>
<feature type="compositionally biased region" description="Basic and acidic residues" evidence="1">
    <location>
        <begin position="51"/>
        <end position="76"/>
    </location>
</feature>
<dbReference type="Proteomes" id="UP000176603">
    <property type="component" value="Unassembled WGS sequence"/>
</dbReference>
<sequence length="123" mass="13566">MMSRNIGPGRLSRVSAGAGLPSTSDRVAQRVQDRLAKIAQLRSQKPAAKSAAHEGVVERPMDKQISKILQMKREQSRQSGTSVYRIRENEDLKSSSVARTQSPINDLPLVRLPQGIVKPKPKI</sequence>
<protein>
    <submittedName>
        <fullName evidence="2">Uncharacterized protein</fullName>
    </submittedName>
</protein>
<evidence type="ECO:0000313" key="2">
    <source>
        <dbReference type="EMBL" id="OGL78516.1"/>
    </source>
</evidence>
<proteinExistence type="predicted"/>